<reference evidence="1 2" key="1">
    <citation type="journal article" date="2019" name="Nat. Ecol. Evol.">
        <title>Megaphylogeny resolves global patterns of mushroom evolution.</title>
        <authorList>
            <person name="Varga T."/>
            <person name="Krizsan K."/>
            <person name="Foldi C."/>
            <person name="Dima B."/>
            <person name="Sanchez-Garcia M."/>
            <person name="Sanchez-Ramirez S."/>
            <person name="Szollosi G.J."/>
            <person name="Szarkandi J.G."/>
            <person name="Papp V."/>
            <person name="Albert L."/>
            <person name="Andreopoulos W."/>
            <person name="Angelini C."/>
            <person name="Antonin V."/>
            <person name="Barry K.W."/>
            <person name="Bougher N.L."/>
            <person name="Buchanan P."/>
            <person name="Buyck B."/>
            <person name="Bense V."/>
            <person name="Catcheside P."/>
            <person name="Chovatia M."/>
            <person name="Cooper J."/>
            <person name="Damon W."/>
            <person name="Desjardin D."/>
            <person name="Finy P."/>
            <person name="Geml J."/>
            <person name="Haridas S."/>
            <person name="Hughes K."/>
            <person name="Justo A."/>
            <person name="Karasinski D."/>
            <person name="Kautmanova I."/>
            <person name="Kiss B."/>
            <person name="Kocsube S."/>
            <person name="Kotiranta H."/>
            <person name="LaButti K.M."/>
            <person name="Lechner B.E."/>
            <person name="Liimatainen K."/>
            <person name="Lipzen A."/>
            <person name="Lukacs Z."/>
            <person name="Mihaltcheva S."/>
            <person name="Morgado L.N."/>
            <person name="Niskanen T."/>
            <person name="Noordeloos M.E."/>
            <person name="Ohm R.A."/>
            <person name="Ortiz-Santana B."/>
            <person name="Ovrebo C."/>
            <person name="Racz N."/>
            <person name="Riley R."/>
            <person name="Savchenko A."/>
            <person name="Shiryaev A."/>
            <person name="Soop K."/>
            <person name="Spirin V."/>
            <person name="Szebenyi C."/>
            <person name="Tomsovsky M."/>
            <person name="Tulloss R.E."/>
            <person name="Uehling J."/>
            <person name="Grigoriev I.V."/>
            <person name="Vagvolgyi C."/>
            <person name="Papp T."/>
            <person name="Martin F.M."/>
            <person name="Miettinen O."/>
            <person name="Hibbett D.S."/>
            <person name="Nagy L.G."/>
        </authorList>
    </citation>
    <scope>NUCLEOTIDE SEQUENCE [LARGE SCALE GENOMIC DNA]</scope>
    <source>
        <strain evidence="1 2">NL-1719</strain>
    </source>
</reference>
<keyword evidence="2" id="KW-1185">Reference proteome</keyword>
<proteinExistence type="predicted"/>
<protein>
    <submittedName>
        <fullName evidence="1">Uncharacterized protein</fullName>
    </submittedName>
</protein>
<evidence type="ECO:0000313" key="2">
    <source>
        <dbReference type="Proteomes" id="UP000308600"/>
    </source>
</evidence>
<evidence type="ECO:0000313" key="1">
    <source>
        <dbReference type="EMBL" id="TFK75736.1"/>
    </source>
</evidence>
<sequence length="490" mass="52096">MVRYSPPSLPLLLSSSSFLFLLNIFDYLAARYLNAGLLGPLAIGIIFGPEVANIIPDNLQLTFIDLGYIGLLLIVFEAGLGSSGSPKLEGITLATVTACIGVAMPIAVSFALFSIPGVFGYTRLQAFAAGASLCSTSLGTTLSLLTPRLRGTRAGSVLQCAALLDDVVGLVIVGVIQELGSRDASMGAKAPGKWELRDIVQPVMVSIAFALVVPLLAWASQLLLTLLPSRRRDRLFSSKPQFFILGLGLMGFVAGTNAAGSSDLLGAYLAGAFIAYVFEPARYTHNLNSNFSIPSKPISPIEAFDNYFAIPLYRFFSPVFFASIGSALPVRSLFSVNGSHEVVWKGMIYSLLMIFAKMCTGLCFLVWPEIRSNTGATEPYTAPDTDRPESPSNTAPMPKPLPISPATHLVPIPHTSLSKRQSVSLISLGMVARGEIALIVAQLARPILVGNNSSNSELYAVVTWAILITTIVGALGVGGLVRSWKNQGIL</sequence>
<organism evidence="1 2">
    <name type="scientific">Pluteus cervinus</name>
    <dbReference type="NCBI Taxonomy" id="181527"/>
    <lineage>
        <taxon>Eukaryota</taxon>
        <taxon>Fungi</taxon>
        <taxon>Dikarya</taxon>
        <taxon>Basidiomycota</taxon>
        <taxon>Agaricomycotina</taxon>
        <taxon>Agaricomycetes</taxon>
        <taxon>Agaricomycetidae</taxon>
        <taxon>Agaricales</taxon>
        <taxon>Pluteineae</taxon>
        <taxon>Pluteaceae</taxon>
        <taxon>Pluteus</taxon>
    </lineage>
</organism>
<name>A0ACD3BDL6_9AGAR</name>
<gene>
    <name evidence="1" type="ORF">BDN72DRAFT_832085</name>
</gene>
<dbReference type="Proteomes" id="UP000308600">
    <property type="component" value="Unassembled WGS sequence"/>
</dbReference>
<dbReference type="EMBL" id="ML208262">
    <property type="protein sequence ID" value="TFK75736.1"/>
    <property type="molecule type" value="Genomic_DNA"/>
</dbReference>
<accession>A0ACD3BDL6</accession>